<dbReference type="EMBL" id="BSNG01000004">
    <property type="protein sequence ID" value="GLQ12460.1"/>
    <property type="molecule type" value="Genomic_DNA"/>
</dbReference>
<sequence>MMAKAFMARLAAGLIVLMALMPAAQAGDRAGIDFVGFSEDGAYFAFAEFGIQEGSGFAYANLHVIELASGTEAEGMPVEIRVEDERVTIAAVRAAALEQARPLLDRLEIGHPADILALKGDGALDTDDQTLRFGRPGYGMSAPDQVYKLSLSDVSQGIEPPECAAWGERHVWGFALNLSVDGKAREVYRDSAIAESRGCPQAYRLYAVVTPFDDLAAFAPELTEVMIAIVSVYSMGFEGPDRRFVVVPLGQ</sequence>
<dbReference type="RefSeq" id="WP_284394459.1">
    <property type="nucleotide sequence ID" value="NZ_BSNG01000004.1"/>
</dbReference>
<organism evidence="2 3">
    <name type="scientific">Devosia yakushimensis</name>
    <dbReference type="NCBI Taxonomy" id="470028"/>
    <lineage>
        <taxon>Bacteria</taxon>
        <taxon>Pseudomonadati</taxon>
        <taxon>Pseudomonadota</taxon>
        <taxon>Alphaproteobacteria</taxon>
        <taxon>Hyphomicrobiales</taxon>
        <taxon>Devosiaceae</taxon>
        <taxon>Devosia</taxon>
    </lineage>
</organism>
<evidence type="ECO:0000313" key="2">
    <source>
        <dbReference type="EMBL" id="GLQ12460.1"/>
    </source>
</evidence>
<dbReference type="Proteomes" id="UP001161406">
    <property type="component" value="Unassembled WGS sequence"/>
</dbReference>
<evidence type="ECO:0000313" key="3">
    <source>
        <dbReference type="Proteomes" id="UP001161406"/>
    </source>
</evidence>
<evidence type="ECO:0008006" key="4">
    <source>
        <dbReference type="Google" id="ProtNLM"/>
    </source>
</evidence>
<dbReference type="InterPro" id="IPR018725">
    <property type="entry name" value="DUF2259_secreted"/>
</dbReference>
<comment type="caution">
    <text evidence="2">The sequence shown here is derived from an EMBL/GenBank/DDBJ whole genome shotgun (WGS) entry which is preliminary data.</text>
</comment>
<gene>
    <name evidence="2" type="ORF">GCM10007913_43930</name>
</gene>
<keyword evidence="3" id="KW-1185">Reference proteome</keyword>
<feature type="signal peptide" evidence="1">
    <location>
        <begin position="1"/>
        <end position="26"/>
    </location>
</feature>
<accession>A0ABQ5UMR9</accession>
<protein>
    <recommendedName>
        <fullName evidence="4">DUF2259 domain-containing protein</fullName>
    </recommendedName>
</protein>
<proteinExistence type="predicted"/>
<dbReference type="Pfam" id="PF10016">
    <property type="entry name" value="DUF2259"/>
    <property type="match status" value="1"/>
</dbReference>
<reference evidence="2" key="1">
    <citation type="journal article" date="2014" name="Int. J. Syst. Evol. Microbiol.">
        <title>Complete genome of a new Firmicutes species belonging to the dominant human colonic microbiota ('Ruminococcus bicirculans') reveals two chromosomes and a selective capacity to utilize plant glucans.</title>
        <authorList>
            <consortium name="NISC Comparative Sequencing Program"/>
            <person name="Wegmann U."/>
            <person name="Louis P."/>
            <person name="Goesmann A."/>
            <person name="Henrissat B."/>
            <person name="Duncan S.H."/>
            <person name="Flint H.J."/>
        </authorList>
    </citation>
    <scope>NUCLEOTIDE SEQUENCE</scope>
    <source>
        <strain evidence="2">NBRC 103855</strain>
    </source>
</reference>
<keyword evidence="1" id="KW-0732">Signal</keyword>
<name>A0ABQ5UMR9_9HYPH</name>
<evidence type="ECO:0000256" key="1">
    <source>
        <dbReference type="SAM" id="SignalP"/>
    </source>
</evidence>
<reference evidence="2" key="2">
    <citation type="submission" date="2023-01" db="EMBL/GenBank/DDBJ databases">
        <title>Draft genome sequence of Devosia yakushimensis strain NBRC 103855.</title>
        <authorList>
            <person name="Sun Q."/>
            <person name="Mori K."/>
        </authorList>
    </citation>
    <scope>NUCLEOTIDE SEQUENCE</scope>
    <source>
        <strain evidence="2">NBRC 103855</strain>
    </source>
</reference>
<feature type="chain" id="PRO_5047008325" description="DUF2259 domain-containing protein" evidence="1">
    <location>
        <begin position="27"/>
        <end position="251"/>
    </location>
</feature>